<reference evidence="2 3" key="1">
    <citation type="journal article" date="2022" name="bioRxiv">
        <title>Genomics of Preaxostyla Flagellates Illuminates Evolutionary Transitions and the Path Towards Mitochondrial Loss.</title>
        <authorList>
            <person name="Novak L.V.F."/>
            <person name="Treitli S.C."/>
            <person name="Pyrih J."/>
            <person name="Halakuc P."/>
            <person name="Pipaliya S.V."/>
            <person name="Vacek V."/>
            <person name="Brzon O."/>
            <person name="Soukal P."/>
            <person name="Eme L."/>
            <person name="Dacks J.B."/>
            <person name="Karnkowska A."/>
            <person name="Elias M."/>
            <person name="Hampl V."/>
        </authorList>
    </citation>
    <scope>NUCLEOTIDE SEQUENCE [LARGE SCALE GENOMIC DNA]</scope>
    <source>
        <strain evidence="2">NAU3</strain>
        <tissue evidence="2">Gut</tissue>
    </source>
</reference>
<evidence type="ECO:0000313" key="3">
    <source>
        <dbReference type="Proteomes" id="UP001281761"/>
    </source>
</evidence>
<sequence>MDCLPHLSPFSPFCVPSRQFERVWVEDAGREELTKIWPQKQSVVPALPFLIPVRLPHSLPADVSLLLDGRTVRLSSSTVPEASSLISRLCSSSSLSVSDVCAVDESVSSTLPVSSTQNRQIDEIDALPPHDTVLGTQTIHCESATIRLQLLDCHPLFGECAEKTPISKIGAAPVQRAMPSRRRPVVHNTPPIVQLNPSDHKCPVDGSFAIDTRCQRDNHGTHSFTSSFRLQPGTPDPQRASSSSSLPQRCPPQIPMTIQFTNPHITLRPALSGPRVIVLARQSKDTIIHHKRSIDALPSRKEQ</sequence>
<organism evidence="2 3">
    <name type="scientific">Blattamonas nauphoetae</name>
    <dbReference type="NCBI Taxonomy" id="2049346"/>
    <lineage>
        <taxon>Eukaryota</taxon>
        <taxon>Metamonada</taxon>
        <taxon>Preaxostyla</taxon>
        <taxon>Oxymonadida</taxon>
        <taxon>Blattamonas</taxon>
    </lineage>
</organism>
<dbReference type="EMBL" id="JARBJD010000216">
    <property type="protein sequence ID" value="KAK2946892.1"/>
    <property type="molecule type" value="Genomic_DNA"/>
</dbReference>
<evidence type="ECO:0000313" key="2">
    <source>
        <dbReference type="EMBL" id="KAK2946892.1"/>
    </source>
</evidence>
<dbReference type="Proteomes" id="UP001281761">
    <property type="component" value="Unassembled WGS sequence"/>
</dbReference>
<gene>
    <name evidence="2" type="ORF">BLNAU_18191</name>
</gene>
<accession>A0ABQ9X541</accession>
<comment type="caution">
    <text evidence="2">The sequence shown here is derived from an EMBL/GenBank/DDBJ whole genome shotgun (WGS) entry which is preliminary data.</text>
</comment>
<keyword evidence="3" id="KW-1185">Reference proteome</keyword>
<evidence type="ECO:0000256" key="1">
    <source>
        <dbReference type="SAM" id="MobiDB-lite"/>
    </source>
</evidence>
<proteinExistence type="predicted"/>
<feature type="region of interest" description="Disordered" evidence="1">
    <location>
        <begin position="220"/>
        <end position="254"/>
    </location>
</feature>
<protein>
    <submittedName>
        <fullName evidence="2">Uncharacterized protein</fullName>
    </submittedName>
</protein>
<name>A0ABQ9X541_9EUKA</name>